<dbReference type="PANTHER" id="PTHR10159:SF521">
    <property type="entry name" value="LEUCINE RICH REPEAT AND PHOSPHATASE DOMAIN CONTAINING PROTEIN"/>
    <property type="match status" value="1"/>
</dbReference>
<dbReference type="Pfam" id="PF00782">
    <property type="entry name" value="DSPc"/>
    <property type="match status" value="1"/>
</dbReference>
<reference evidence="7" key="1">
    <citation type="submission" date="2023-07" db="EMBL/GenBank/DDBJ databases">
        <authorList>
            <consortium name="AG Swart"/>
            <person name="Singh M."/>
            <person name="Singh A."/>
            <person name="Seah K."/>
            <person name="Emmerich C."/>
        </authorList>
    </citation>
    <scope>NUCLEOTIDE SEQUENCE</scope>
    <source>
        <strain evidence="7">DP1</strain>
    </source>
</reference>
<evidence type="ECO:0000256" key="3">
    <source>
        <dbReference type="ARBA" id="ARBA00022912"/>
    </source>
</evidence>
<keyword evidence="8" id="KW-1185">Reference proteome</keyword>
<keyword evidence="2" id="KW-0378">Hydrolase</keyword>
<evidence type="ECO:0000256" key="1">
    <source>
        <dbReference type="ARBA" id="ARBA00008601"/>
    </source>
</evidence>
<sequence length="147" mass="16924">MFSTCDIDQILPNLYLGSIFAAGNEETLEDNEITHILTMGNYMEPKFPDKFEYKVCKLDDDDTEDIKQYFHEGIEFIDEAIKNGGTVFVHCAAGVSRSSSMICAYLMKTYNWKFAKALSFTQERRWVVCPNSGFQKQLQEFEIEEGI</sequence>
<dbReference type="InterPro" id="IPR029021">
    <property type="entry name" value="Prot-tyrosine_phosphatase-like"/>
</dbReference>
<dbReference type="InterPro" id="IPR000340">
    <property type="entry name" value="Dual-sp_phosphatase_cat-dom"/>
</dbReference>
<feature type="domain" description="Tyrosine specific protein phosphatases" evidence="6">
    <location>
        <begin position="68"/>
        <end position="125"/>
    </location>
</feature>
<dbReference type="SUPFAM" id="SSF52799">
    <property type="entry name" value="(Phosphotyrosine protein) phosphatases II"/>
    <property type="match status" value="1"/>
</dbReference>
<evidence type="ECO:0008006" key="9">
    <source>
        <dbReference type="Google" id="ProtNLM"/>
    </source>
</evidence>
<comment type="caution">
    <text evidence="7">The sequence shown here is derived from an EMBL/GenBank/DDBJ whole genome shotgun (WGS) entry which is preliminary data.</text>
</comment>
<dbReference type="GO" id="GO:0043409">
    <property type="term" value="P:negative regulation of MAPK cascade"/>
    <property type="evidence" value="ECO:0007669"/>
    <property type="project" value="TreeGrafter"/>
</dbReference>
<proteinExistence type="inferred from homology"/>
<dbReference type="PROSITE" id="PS50054">
    <property type="entry name" value="TYR_PHOSPHATASE_DUAL"/>
    <property type="match status" value="1"/>
</dbReference>
<dbReference type="GO" id="GO:0005737">
    <property type="term" value="C:cytoplasm"/>
    <property type="evidence" value="ECO:0007669"/>
    <property type="project" value="TreeGrafter"/>
</dbReference>
<evidence type="ECO:0000313" key="8">
    <source>
        <dbReference type="Proteomes" id="UP001295684"/>
    </source>
</evidence>
<comment type="similarity">
    <text evidence="1">Belongs to the protein-tyrosine phosphatase family. Non-receptor class dual specificity subfamily.</text>
</comment>
<dbReference type="InterPro" id="IPR016130">
    <property type="entry name" value="Tyr_Pase_AS"/>
</dbReference>
<evidence type="ECO:0000259" key="6">
    <source>
        <dbReference type="PROSITE" id="PS50056"/>
    </source>
</evidence>
<evidence type="ECO:0000256" key="2">
    <source>
        <dbReference type="ARBA" id="ARBA00022801"/>
    </source>
</evidence>
<accession>A0AAD1Y1J1</accession>
<evidence type="ECO:0000256" key="4">
    <source>
        <dbReference type="ARBA" id="ARBA00048336"/>
    </source>
</evidence>
<dbReference type="EMBL" id="CAMPGE010025829">
    <property type="protein sequence ID" value="CAI2383548.1"/>
    <property type="molecule type" value="Genomic_DNA"/>
</dbReference>
<dbReference type="CDD" id="cd14498">
    <property type="entry name" value="DSP"/>
    <property type="match status" value="1"/>
</dbReference>
<comment type="catalytic activity">
    <reaction evidence="4">
        <text>O-phospho-L-threonyl-[protein] + H2O = L-threonyl-[protein] + phosphate</text>
        <dbReference type="Rhea" id="RHEA:47004"/>
        <dbReference type="Rhea" id="RHEA-COMP:11060"/>
        <dbReference type="Rhea" id="RHEA-COMP:11605"/>
        <dbReference type="ChEBI" id="CHEBI:15377"/>
        <dbReference type="ChEBI" id="CHEBI:30013"/>
        <dbReference type="ChEBI" id="CHEBI:43474"/>
        <dbReference type="ChEBI" id="CHEBI:61977"/>
        <dbReference type="EC" id="3.1.3.16"/>
    </reaction>
</comment>
<protein>
    <recommendedName>
        <fullName evidence="9">Protein-tyrosine-phosphatase</fullName>
    </recommendedName>
</protein>
<gene>
    <name evidence="7" type="ORF">ECRASSUSDP1_LOCUS25052</name>
</gene>
<evidence type="ECO:0000259" key="5">
    <source>
        <dbReference type="PROSITE" id="PS50054"/>
    </source>
</evidence>
<dbReference type="InterPro" id="IPR000387">
    <property type="entry name" value="Tyr_Pase_dom"/>
</dbReference>
<name>A0AAD1Y1J1_EUPCR</name>
<dbReference type="InterPro" id="IPR020422">
    <property type="entry name" value="TYR_PHOSPHATASE_DUAL_dom"/>
</dbReference>
<dbReference type="GO" id="GO:0004722">
    <property type="term" value="F:protein serine/threonine phosphatase activity"/>
    <property type="evidence" value="ECO:0007669"/>
    <property type="project" value="UniProtKB-EC"/>
</dbReference>
<evidence type="ECO:0000313" key="7">
    <source>
        <dbReference type="EMBL" id="CAI2383548.1"/>
    </source>
</evidence>
<dbReference type="PANTHER" id="PTHR10159">
    <property type="entry name" value="DUAL SPECIFICITY PROTEIN PHOSPHATASE"/>
    <property type="match status" value="1"/>
</dbReference>
<dbReference type="FunFam" id="3.90.190.10:FF:000004">
    <property type="entry name" value="Protein phosphatase Slingshot homolog 2"/>
    <property type="match status" value="1"/>
</dbReference>
<organism evidence="7 8">
    <name type="scientific">Euplotes crassus</name>
    <dbReference type="NCBI Taxonomy" id="5936"/>
    <lineage>
        <taxon>Eukaryota</taxon>
        <taxon>Sar</taxon>
        <taxon>Alveolata</taxon>
        <taxon>Ciliophora</taxon>
        <taxon>Intramacronucleata</taxon>
        <taxon>Spirotrichea</taxon>
        <taxon>Hypotrichia</taxon>
        <taxon>Euplotida</taxon>
        <taxon>Euplotidae</taxon>
        <taxon>Moneuplotes</taxon>
    </lineage>
</organism>
<dbReference type="AlphaFoldDB" id="A0AAD1Y1J1"/>
<dbReference type="Proteomes" id="UP001295684">
    <property type="component" value="Unassembled WGS sequence"/>
</dbReference>
<dbReference type="Gene3D" id="3.90.190.10">
    <property type="entry name" value="Protein tyrosine phosphatase superfamily"/>
    <property type="match status" value="1"/>
</dbReference>
<keyword evidence="3" id="KW-0904">Protein phosphatase</keyword>
<dbReference type="PROSITE" id="PS50056">
    <property type="entry name" value="TYR_PHOSPHATASE_2"/>
    <property type="match status" value="1"/>
</dbReference>
<dbReference type="PROSITE" id="PS00383">
    <property type="entry name" value="TYR_PHOSPHATASE_1"/>
    <property type="match status" value="1"/>
</dbReference>
<dbReference type="SMART" id="SM00195">
    <property type="entry name" value="DSPc"/>
    <property type="match status" value="1"/>
</dbReference>
<feature type="domain" description="Tyrosine-protein phosphatase" evidence="5">
    <location>
        <begin position="6"/>
        <end position="147"/>
    </location>
</feature>